<evidence type="ECO:0000313" key="1">
    <source>
        <dbReference type="EMBL" id="GBL83564.1"/>
    </source>
</evidence>
<keyword evidence="2" id="KW-1185">Reference proteome</keyword>
<dbReference type="Proteomes" id="UP000499080">
    <property type="component" value="Unassembled WGS sequence"/>
</dbReference>
<sequence>MASVWSIFRPLHLSDGRCNSPRVLVTITGHGPTRRRHALSLAKGKPKSLLYPPGKRDPAYLSGGFSSTYSWCPILGPLYINKHNILLITTRTRLVAWTFCKD</sequence>
<comment type="caution">
    <text evidence="1">The sequence shown here is derived from an EMBL/GenBank/DDBJ whole genome shotgun (WGS) entry which is preliminary data.</text>
</comment>
<protein>
    <submittedName>
        <fullName evidence="1">Uncharacterized protein</fullName>
    </submittedName>
</protein>
<gene>
    <name evidence="1" type="ORF">AVEN_196398_1</name>
</gene>
<dbReference type="EMBL" id="BGPR01000033">
    <property type="protein sequence ID" value="GBL83564.1"/>
    <property type="molecule type" value="Genomic_DNA"/>
</dbReference>
<accession>A0A4Y2AXH6</accession>
<name>A0A4Y2AXH6_ARAVE</name>
<dbReference type="AlphaFoldDB" id="A0A4Y2AXH6"/>
<proteinExistence type="predicted"/>
<reference evidence="1 2" key="1">
    <citation type="journal article" date="2019" name="Sci. Rep.">
        <title>Orb-weaving spider Araneus ventricosus genome elucidates the spidroin gene catalogue.</title>
        <authorList>
            <person name="Kono N."/>
            <person name="Nakamura H."/>
            <person name="Ohtoshi R."/>
            <person name="Moran D.A.P."/>
            <person name="Shinohara A."/>
            <person name="Yoshida Y."/>
            <person name="Fujiwara M."/>
            <person name="Mori M."/>
            <person name="Tomita M."/>
            <person name="Arakawa K."/>
        </authorList>
    </citation>
    <scope>NUCLEOTIDE SEQUENCE [LARGE SCALE GENOMIC DNA]</scope>
</reference>
<evidence type="ECO:0000313" key="2">
    <source>
        <dbReference type="Proteomes" id="UP000499080"/>
    </source>
</evidence>
<organism evidence="1 2">
    <name type="scientific">Araneus ventricosus</name>
    <name type="common">Orbweaver spider</name>
    <name type="synonym">Epeira ventricosa</name>
    <dbReference type="NCBI Taxonomy" id="182803"/>
    <lineage>
        <taxon>Eukaryota</taxon>
        <taxon>Metazoa</taxon>
        <taxon>Ecdysozoa</taxon>
        <taxon>Arthropoda</taxon>
        <taxon>Chelicerata</taxon>
        <taxon>Arachnida</taxon>
        <taxon>Araneae</taxon>
        <taxon>Araneomorphae</taxon>
        <taxon>Entelegynae</taxon>
        <taxon>Araneoidea</taxon>
        <taxon>Araneidae</taxon>
        <taxon>Araneus</taxon>
    </lineage>
</organism>